<dbReference type="SMART" id="SM00493">
    <property type="entry name" value="TOPRIM"/>
    <property type="match status" value="1"/>
</dbReference>
<dbReference type="Gene3D" id="1.10.290.10">
    <property type="entry name" value="Topoisomerase I, domain 4"/>
    <property type="match status" value="1"/>
</dbReference>
<sequence>MGKSLIITEKPSVAQEFAKVLGVSGGRRDGYLENQKYVITWCVGHLVAMVYPESYDIKYKKWKLEDLPFLPKEYKYDVIKDVSRQYDVVHGMLMREDIDRVYWAGDAGKEGQTIEENIRNFGGVRDGMEELRVWIDSQTEEEIQRGIREAKPMSAYENLGKSGIMRTIEDYAMGINFSRVMSVKYGGLLNNAAGTRSYTAIAVGRVMTCVLGMVVIREREIRNFKETPFYRVVGNFTDAHVQGEWKAVEGSGYFASPLLYKENGFREKKDALALIDRVQGHPAIVESIEKNISRKRAPLLFNLAELQAECAKRFKISPDETLQVAQDLYERKLTTYPRTDARVLSTPVAKEIHKNISRLRGYEPTSDFVEQILDRKLYGNIAGTQYTDDAKVTDHYAIIPTGQLTELGKLNTLQKSVFDLIVRRFLSVFYPAAEYQNVKMTAVVDVGEKKERFYASARVLKTPGYLEIAGIPKKEEEDSDPKELLHLADRLKKGDEISVDGYEVKEGKTSPPKRYTSGSMVLAMENAGQLIEDEELREQIKGSGIGTSATRAEIIKKLVRIHYLNLNKRTQVLTPENLGEMVFEVVSMTVPALLNPKMTASWEKGLDGITQGTVDFWDYRTKLEDFIRTETEKMIGQDLREPLAERISNFAGKNARGAGARRKIGVRCPACGGELVTTPFGYGCANYKNDKSGCNFNIGEIAGVQLSEEQVKELIEQGHTQTIRGFKSKAGKRFDAKLKVDKDENGKVNIAFDFSDVEPEIIPEVKCPVCGGQIKKTSFGYGCVNFSPDDENSCRFSIGTIAGKTLPVTAVKQLLTDGHTDTLRGFKSKTGKKFDACLKLEKTEEGKTNIVFDFDSVEQKVIRDVKCPLCGGEIIATSFGYGCANYKPGDENSCRFSIGKMAEKSFTEAQVRQLLNDGITETMRGFKSKTGKKFDARVALAKDENGKVTGLKFDFDNVEPKKVKDVKCPKCGGDIVVAPFGFMCANHKKDDKESCSFMIGSIASVRLKEAQVKELLTKKKTEVISGFVAKTGMKFDAPLKLTEEGEIAFDFPEKPRPEETTVPCPKCGKMLMKTQWRYECACGFKIWHTVAKVELSEEVMKELLTTGKTKQKIAGFTSKAGNTFDTCLKYENDQISFDFDNPGEAPPEKTAAAEETTALKETEESERKTISNHEN</sequence>
<dbReference type="AlphaFoldDB" id="A0A0M6WLD1"/>
<dbReference type="OrthoDB" id="9803554at2"/>
<dbReference type="STRING" id="301302.ERS852420_00692"/>
<keyword evidence="6 13" id="KW-0413">Isomerase</keyword>
<dbReference type="Pfam" id="PF01131">
    <property type="entry name" value="Topoisom_bac"/>
    <property type="match status" value="1"/>
</dbReference>
<dbReference type="InterPro" id="IPR023405">
    <property type="entry name" value="Topo_IA_core_domain"/>
</dbReference>
<dbReference type="InterPro" id="IPR003602">
    <property type="entry name" value="Topo_IA_DNA-bd_dom"/>
</dbReference>
<evidence type="ECO:0000256" key="4">
    <source>
        <dbReference type="ARBA" id="ARBA00023029"/>
    </source>
</evidence>
<feature type="region of interest" description="Disordered" evidence="11">
    <location>
        <begin position="1138"/>
        <end position="1175"/>
    </location>
</feature>
<dbReference type="CDD" id="cd00186">
    <property type="entry name" value="TOP1Ac"/>
    <property type="match status" value="1"/>
</dbReference>
<feature type="compositionally biased region" description="Basic and acidic residues" evidence="11">
    <location>
        <begin position="1157"/>
        <end position="1175"/>
    </location>
</feature>
<evidence type="ECO:0000256" key="1">
    <source>
        <dbReference type="ARBA" id="ARBA00000213"/>
    </source>
</evidence>
<evidence type="ECO:0000256" key="7">
    <source>
        <dbReference type="ARBA" id="ARBA00030003"/>
    </source>
</evidence>
<feature type="domain" description="Topo IA-type catalytic" evidence="12">
    <location>
        <begin position="156"/>
        <end position="631"/>
    </location>
</feature>
<dbReference type="PROSITE" id="PS52039">
    <property type="entry name" value="TOPO_IA_2"/>
    <property type="match status" value="1"/>
</dbReference>
<dbReference type="Gene3D" id="2.70.20.10">
    <property type="entry name" value="Topoisomerase I, domain 3"/>
    <property type="match status" value="1"/>
</dbReference>
<dbReference type="SMART" id="SM00437">
    <property type="entry name" value="TOP1Ac"/>
    <property type="match status" value="1"/>
</dbReference>
<dbReference type="InterPro" id="IPR013824">
    <property type="entry name" value="Topo_IA_cen_sub1"/>
</dbReference>
<dbReference type="PROSITE" id="PS00396">
    <property type="entry name" value="TOPO_IA_1"/>
    <property type="match status" value="1"/>
</dbReference>
<dbReference type="PANTHER" id="PTHR11390">
    <property type="entry name" value="PROKARYOTIC DNA TOPOISOMERASE"/>
    <property type="match status" value="1"/>
</dbReference>
<name>A0A0M6WLD1_9FIRM</name>
<keyword evidence="4" id="KW-0799">Topoisomerase</keyword>
<dbReference type="SMART" id="SM00436">
    <property type="entry name" value="TOP1Bc"/>
    <property type="match status" value="1"/>
</dbReference>
<dbReference type="InterPro" id="IPR003601">
    <property type="entry name" value="Topo_IA_2"/>
</dbReference>
<dbReference type="GO" id="GO:0003917">
    <property type="term" value="F:DNA topoisomerase type I (single strand cut, ATP-independent) activity"/>
    <property type="evidence" value="ECO:0007669"/>
    <property type="project" value="UniProtKB-EC"/>
</dbReference>
<dbReference type="Pfam" id="PF13342">
    <property type="entry name" value="Toprim_Crpt"/>
    <property type="match status" value="5"/>
</dbReference>
<evidence type="ECO:0000259" key="12">
    <source>
        <dbReference type="PROSITE" id="PS52039"/>
    </source>
</evidence>
<evidence type="ECO:0000256" key="3">
    <source>
        <dbReference type="ARBA" id="ARBA00012891"/>
    </source>
</evidence>
<dbReference type="Gene3D" id="3.40.50.140">
    <property type="match status" value="1"/>
</dbReference>
<dbReference type="GO" id="GO:0003677">
    <property type="term" value="F:DNA binding"/>
    <property type="evidence" value="ECO:0007669"/>
    <property type="project" value="UniProtKB-KW"/>
</dbReference>
<evidence type="ECO:0000313" key="13">
    <source>
        <dbReference type="EMBL" id="CRL37798.1"/>
    </source>
</evidence>
<keyword evidence="5" id="KW-0238">DNA-binding</keyword>
<dbReference type="Proteomes" id="UP000049979">
    <property type="component" value="Unassembled WGS sequence"/>
</dbReference>
<comment type="similarity">
    <text evidence="2">Belongs to the type IA topoisomerase family.</text>
</comment>
<dbReference type="PANTHER" id="PTHR11390:SF21">
    <property type="entry name" value="DNA TOPOISOMERASE 3-ALPHA"/>
    <property type="match status" value="1"/>
</dbReference>
<proteinExistence type="inferred from homology"/>
<organism evidence="13 14">
    <name type="scientific">Roseburia faecis</name>
    <dbReference type="NCBI Taxonomy" id="301302"/>
    <lineage>
        <taxon>Bacteria</taxon>
        <taxon>Bacillati</taxon>
        <taxon>Bacillota</taxon>
        <taxon>Clostridia</taxon>
        <taxon>Lachnospirales</taxon>
        <taxon>Lachnospiraceae</taxon>
        <taxon>Roseburia</taxon>
    </lineage>
</organism>
<evidence type="ECO:0000256" key="11">
    <source>
        <dbReference type="SAM" id="MobiDB-lite"/>
    </source>
</evidence>
<dbReference type="RefSeq" id="WP_055067770.1">
    <property type="nucleotide sequence ID" value="NZ_CP173697.1"/>
</dbReference>
<dbReference type="InterPro" id="IPR025589">
    <property type="entry name" value="Toprim_C_rpt"/>
</dbReference>
<dbReference type="InterPro" id="IPR013497">
    <property type="entry name" value="Topo_IA_cen"/>
</dbReference>
<dbReference type="EC" id="5.6.2.1" evidence="3"/>
<protein>
    <recommendedName>
        <fullName evidence="3">DNA topoisomerase</fullName>
        <ecNumber evidence="3">5.6.2.1</ecNumber>
    </recommendedName>
    <alternativeName>
        <fullName evidence="10">Omega-protein</fullName>
    </alternativeName>
    <alternativeName>
        <fullName evidence="9">Relaxing enzyme</fullName>
    </alternativeName>
    <alternativeName>
        <fullName evidence="7">Swivelase</fullName>
    </alternativeName>
    <alternativeName>
        <fullName evidence="8">Untwisting enzyme</fullName>
    </alternativeName>
</protein>
<evidence type="ECO:0000256" key="5">
    <source>
        <dbReference type="ARBA" id="ARBA00023125"/>
    </source>
</evidence>
<dbReference type="Pfam" id="PF01751">
    <property type="entry name" value="Toprim"/>
    <property type="match status" value="1"/>
</dbReference>
<dbReference type="GO" id="GO:0006265">
    <property type="term" value="P:DNA topological change"/>
    <property type="evidence" value="ECO:0007669"/>
    <property type="project" value="InterPro"/>
</dbReference>
<dbReference type="InterPro" id="IPR013825">
    <property type="entry name" value="Topo_IA_cen_sub2"/>
</dbReference>
<dbReference type="Gene3D" id="1.10.460.10">
    <property type="entry name" value="Topoisomerase I, domain 2"/>
    <property type="match status" value="1"/>
</dbReference>
<dbReference type="EMBL" id="CVRR01000019">
    <property type="protein sequence ID" value="CRL37798.1"/>
    <property type="molecule type" value="Genomic_DNA"/>
</dbReference>
<dbReference type="GO" id="GO:0006310">
    <property type="term" value="P:DNA recombination"/>
    <property type="evidence" value="ECO:0007669"/>
    <property type="project" value="TreeGrafter"/>
</dbReference>
<dbReference type="InterPro" id="IPR000380">
    <property type="entry name" value="Topo_IA"/>
</dbReference>
<evidence type="ECO:0000256" key="2">
    <source>
        <dbReference type="ARBA" id="ARBA00009446"/>
    </source>
</evidence>
<dbReference type="InterPro" id="IPR034144">
    <property type="entry name" value="TOPRIM_TopoIII"/>
</dbReference>
<evidence type="ECO:0000256" key="9">
    <source>
        <dbReference type="ARBA" id="ARBA00032235"/>
    </source>
</evidence>
<evidence type="ECO:0000256" key="10">
    <source>
        <dbReference type="ARBA" id="ARBA00032877"/>
    </source>
</evidence>
<dbReference type="InterPro" id="IPR006171">
    <property type="entry name" value="TOPRIM_dom"/>
</dbReference>
<dbReference type="CDD" id="cd03362">
    <property type="entry name" value="TOPRIM_TopoIA_TopoIII"/>
    <property type="match status" value="1"/>
</dbReference>
<dbReference type="SUPFAM" id="SSF56712">
    <property type="entry name" value="Prokaryotic type I DNA topoisomerase"/>
    <property type="match status" value="1"/>
</dbReference>
<evidence type="ECO:0000256" key="6">
    <source>
        <dbReference type="ARBA" id="ARBA00023235"/>
    </source>
</evidence>
<evidence type="ECO:0000313" key="14">
    <source>
        <dbReference type="Proteomes" id="UP000049979"/>
    </source>
</evidence>
<gene>
    <name evidence="13" type="ORF">M72_04931</name>
</gene>
<dbReference type="InterPro" id="IPR013826">
    <property type="entry name" value="Topo_IA_cen_sub3"/>
</dbReference>
<accession>A0A0M6WLD1</accession>
<dbReference type="GO" id="GO:0006281">
    <property type="term" value="P:DNA repair"/>
    <property type="evidence" value="ECO:0007669"/>
    <property type="project" value="TreeGrafter"/>
</dbReference>
<dbReference type="InterPro" id="IPR023406">
    <property type="entry name" value="Topo_IA_AS"/>
</dbReference>
<reference evidence="14" key="1">
    <citation type="submission" date="2015-05" db="EMBL/GenBank/DDBJ databases">
        <authorList>
            <consortium name="Pathogen Informatics"/>
        </authorList>
    </citation>
    <scope>NUCLEOTIDE SEQUENCE [LARGE SCALE GENOMIC DNA]</scope>
    <source>
        <strain evidence="14">M72</strain>
    </source>
</reference>
<dbReference type="PRINTS" id="PR00417">
    <property type="entry name" value="PRTPISMRASEI"/>
</dbReference>
<evidence type="ECO:0000256" key="8">
    <source>
        <dbReference type="ARBA" id="ARBA00031985"/>
    </source>
</evidence>
<comment type="catalytic activity">
    <reaction evidence="1">
        <text>ATP-independent breakage of single-stranded DNA, followed by passage and rejoining.</text>
        <dbReference type="EC" id="5.6.2.1"/>
    </reaction>
</comment>
<keyword evidence="14" id="KW-1185">Reference proteome</keyword>
<dbReference type="GO" id="GO:0043597">
    <property type="term" value="C:cytoplasmic replication fork"/>
    <property type="evidence" value="ECO:0007669"/>
    <property type="project" value="TreeGrafter"/>
</dbReference>